<sequence length="121" mass="14266">MSRNISYEEKMDRDKLVELLQEYLCKETLTKPLDNNRGGKRLSLDVVKMLKRFFIAGQENPNNRYSSKDMLAALEEMVKNRELTKEELPTEKSIDSWISRYSRMSKQMIAKKIIDNDIDSE</sequence>
<name>A0ABN7VFT6_GIGMA</name>
<reference evidence="1 2" key="1">
    <citation type="submission" date="2021-06" db="EMBL/GenBank/DDBJ databases">
        <authorList>
            <person name="Kallberg Y."/>
            <person name="Tangrot J."/>
            <person name="Rosling A."/>
        </authorList>
    </citation>
    <scope>NUCLEOTIDE SEQUENCE [LARGE SCALE GENOMIC DNA]</scope>
    <source>
        <strain evidence="1 2">120-4 pot B 10/14</strain>
    </source>
</reference>
<evidence type="ECO:0000313" key="2">
    <source>
        <dbReference type="Proteomes" id="UP000789901"/>
    </source>
</evidence>
<protein>
    <submittedName>
        <fullName evidence="1">36311_t:CDS:1</fullName>
    </submittedName>
</protein>
<comment type="caution">
    <text evidence="1">The sequence shown here is derived from an EMBL/GenBank/DDBJ whole genome shotgun (WGS) entry which is preliminary data.</text>
</comment>
<organism evidence="1 2">
    <name type="scientific">Gigaspora margarita</name>
    <dbReference type="NCBI Taxonomy" id="4874"/>
    <lineage>
        <taxon>Eukaryota</taxon>
        <taxon>Fungi</taxon>
        <taxon>Fungi incertae sedis</taxon>
        <taxon>Mucoromycota</taxon>
        <taxon>Glomeromycotina</taxon>
        <taxon>Glomeromycetes</taxon>
        <taxon>Diversisporales</taxon>
        <taxon>Gigasporaceae</taxon>
        <taxon>Gigaspora</taxon>
    </lineage>
</organism>
<dbReference type="EMBL" id="CAJVQB010013558">
    <property type="protein sequence ID" value="CAG8762909.1"/>
    <property type="molecule type" value="Genomic_DNA"/>
</dbReference>
<gene>
    <name evidence="1" type="ORF">GMARGA_LOCUS17687</name>
</gene>
<proteinExistence type="predicted"/>
<keyword evidence="2" id="KW-1185">Reference proteome</keyword>
<accession>A0ABN7VFT6</accession>
<evidence type="ECO:0000313" key="1">
    <source>
        <dbReference type="EMBL" id="CAG8762909.1"/>
    </source>
</evidence>
<dbReference type="Proteomes" id="UP000789901">
    <property type="component" value="Unassembled WGS sequence"/>
</dbReference>